<keyword evidence="1 3" id="KW-0378">Hydrolase</keyword>
<dbReference type="Proteomes" id="UP000309389">
    <property type="component" value="Unassembled WGS sequence"/>
</dbReference>
<evidence type="ECO:0000256" key="1">
    <source>
        <dbReference type="ARBA" id="ARBA00022801"/>
    </source>
</evidence>
<dbReference type="AlphaFoldDB" id="A0A4V6UGB5"/>
<dbReference type="Gene3D" id="3.40.50.1820">
    <property type="entry name" value="alpha/beta hydrolase"/>
    <property type="match status" value="1"/>
</dbReference>
<accession>A0A4V6UGB5</accession>
<gene>
    <name evidence="3" type="ORF">E5222_08490</name>
</gene>
<dbReference type="SUPFAM" id="SSF53474">
    <property type="entry name" value="alpha/beta-Hydrolases"/>
    <property type="match status" value="1"/>
</dbReference>
<dbReference type="EMBL" id="SSHH01000002">
    <property type="protein sequence ID" value="TIX50773.1"/>
    <property type="molecule type" value="Genomic_DNA"/>
</dbReference>
<dbReference type="PANTHER" id="PTHR48081:SF6">
    <property type="entry name" value="PEPTIDASE S9 PROLYL OLIGOPEPTIDASE CATALYTIC DOMAIN-CONTAINING PROTEIN"/>
    <property type="match status" value="1"/>
</dbReference>
<reference evidence="3 4" key="1">
    <citation type="submission" date="2019-04" db="EMBL/GenBank/DDBJ databases">
        <title>Altererythrobacter aquimixticola sp. nov., isolated from sediment of junction between the ocean and a freshwater spring.</title>
        <authorList>
            <person name="Yoon J.-H."/>
        </authorList>
    </citation>
    <scope>NUCLEOTIDE SEQUENCE [LARGE SCALE GENOMIC DNA]</scope>
    <source>
        <strain evidence="3 4">SSKS-13</strain>
    </source>
</reference>
<dbReference type="PANTHER" id="PTHR48081">
    <property type="entry name" value="AB HYDROLASE SUPERFAMILY PROTEIN C4A8.06C"/>
    <property type="match status" value="1"/>
</dbReference>
<evidence type="ECO:0000259" key="2">
    <source>
        <dbReference type="Pfam" id="PF20434"/>
    </source>
</evidence>
<dbReference type="GO" id="GO:0016787">
    <property type="term" value="F:hydrolase activity"/>
    <property type="evidence" value="ECO:0007669"/>
    <property type="project" value="UniProtKB-KW"/>
</dbReference>
<sequence length="282" mass="30312">MAADAGEAQEGVRIALWEAGVPGFEDRRDIPEVSQDWWTKQINDPSVHFYAADPEHANGSAVLIMPGGGHEELVTTTEGRDVAQWFAARGVAAFVLYYRLAREEGAPWTIEDARQDAERAMRLIRRDAGEFGVDPEAVGVMGFSAGGELARMTLLSPPDPPEGEGDALDASGDPQPDFGILVFPGPWAGEVEEIGPDTVPILLSTAADDECCAQPTIDIFVALRAGGAPAELHVYQEGGHAYNMGEATDLVSLQNWPGTIEDWMIDRGLMVAEAREKAVSPQ</sequence>
<dbReference type="InterPro" id="IPR029058">
    <property type="entry name" value="AB_hydrolase_fold"/>
</dbReference>
<dbReference type="OrthoDB" id="9771666at2"/>
<dbReference type="InterPro" id="IPR049492">
    <property type="entry name" value="BD-FAE-like_dom"/>
</dbReference>
<keyword evidence="4" id="KW-1185">Reference proteome</keyword>
<name>A0A4V6UGB5_9SPHN</name>
<feature type="domain" description="BD-FAE-like" evidence="2">
    <location>
        <begin position="57"/>
        <end position="155"/>
    </location>
</feature>
<evidence type="ECO:0000313" key="3">
    <source>
        <dbReference type="EMBL" id="TIX50773.1"/>
    </source>
</evidence>
<comment type="caution">
    <text evidence="3">The sequence shown here is derived from an EMBL/GenBank/DDBJ whole genome shotgun (WGS) entry which is preliminary data.</text>
</comment>
<protein>
    <submittedName>
        <fullName evidence="3">Alpha/beta hydrolase</fullName>
    </submittedName>
</protein>
<dbReference type="InterPro" id="IPR050300">
    <property type="entry name" value="GDXG_lipolytic_enzyme"/>
</dbReference>
<organism evidence="3 4">
    <name type="scientific">Alteraurantiacibacter aquimixticola</name>
    <dbReference type="NCBI Taxonomy" id="2489173"/>
    <lineage>
        <taxon>Bacteria</taxon>
        <taxon>Pseudomonadati</taxon>
        <taxon>Pseudomonadota</taxon>
        <taxon>Alphaproteobacteria</taxon>
        <taxon>Sphingomonadales</taxon>
        <taxon>Erythrobacteraceae</taxon>
        <taxon>Alteraurantiacibacter</taxon>
    </lineage>
</organism>
<evidence type="ECO:0000313" key="4">
    <source>
        <dbReference type="Proteomes" id="UP000309389"/>
    </source>
</evidence>
<proteinExistence type="predicted"/>
<dbReference type="Pfam" id="PF20434">
    <property type="entry name" value="BD-FAE"/>
    <property type="match status" value="1"/>
</dbReference>